<accession>A0A645JIL8</accession>
<evidence type="ECO:0000313" key="1">
    <source>
        <dbReference type="EMBL" id="MPN60184.1"/>
    </source>
</evidence>
<protein>
    <submittedName>
        <fullName evidence="1">Uncharacterized protein</fullName>
    </submittedName>
</protein>
<comment type="caution">
    <text evidence="1">The sequence shown here is derived from an EMBL/GenBank/DDBJ whole genome shotgun (WGS) entry which is preliminary data.</text>
</comment>
<gene>
    <name evidence="1" type="ORF">SDC9_207909</name>
</gene>
<organism evidence="1">
    <name type="scientific">bioreactor metagenome</name>
    <dbReference type="NCBI Taxonomy" id="1076179"/>
    <lineage>
        <taxon>unclassified sequences</taxon>
        <taxon>metagenomes</taxon>
        <taxon>ecological metagenomes</taxon>
    </lineage>
</organism>
<proteinExistence type="predicted"/>
<sequence>MRIVATMKDHRQQVLHVAGIDYLRQDTVGDAACCLGEETGRRQDARHNVKRNLFAFDEQLQECRLQCLAQVIPPRQDVG</sequence>
<dbReference type="EMBL" id="VSSQ01135121">
    <property type="protein sequence ID" value="MPN60184.1"/>
    <property type="molecule type" value="Genomic_DNA"/>
</dbReference>
<reference evidence="1" key="1">
    <citation type="submission" date="2019-08" db="EMBL/GenBank/DDBJ databases">
        <authorList>
            <person name="Kucharzyk K."/>
            <person name="Murdoch R.W."/>
            <person name="Higgins S."/>
            <person name="Loffler F."/>
        </authorList>
    </citation>
    <scope>NUCLEOTIDE SEQUENCE</scope>
</reference>
<name>A0A645JIL8_9ZZZZ</name>
<dbReference type="AlphaFoldDB" id="A0A645JIL8"/>